<evidence type="ECO:0000313" key="1">
    <source>
        <dbReference type="EMBL" id="KKS16650.1"/>
    </source>
</evidence>
<sequence length="516" mass="56262">MTRIDLEIHDDVISVLNKFKNINDSGIELEIPEGSVLFDNVINLKLLEKEAEKLGKSLHFRTLDDAGINMIASIKDEESYEPTLQEETSIAENTTYLVDSAPPETKKFSFKLPSFGSFNLAGIVPGRGIKVPLAILLVVGLLGAGGYTFAAKAPKAQIKIIVNSQPLTRSLSVKVKKDATSDAEQKILRGFNVEAITTETATIETTGEKMVGEKATGKITIINKTDTAKTIKKGTEIEYDDKELKYTLKEDVTIPAQVIADPLDPATVKWGEAEGTVTASDIGDTYNISKGKALDVNGYKNTEFVAKSSEDFSGGSSETVKVVAADDLKKLSAETLQTNIERGQKALNEKLGLRQKLIPGSSKNQLTEEKFNAKVDDEADRLELTQTMSTTGLVYSAEELDTILDELVKGFIPDGYVISEKERDTNVEVLGNSDSTVLNPTEADLQVTLKAYVVPNVEEDKLKEDLKGKGIGEAQKILGGIRNINTYELHINPNIPLLARIPTNTENISVEIVRND</sequence>
<organism evidence="1 2">
    <name type="scientific">candidate division WWE3 bacterium GW2011_GWB1_41_6</name>
    <dbReference type="NCBI Taxonomy" id="1619112"/>
    <lineage>
        <taxon>Bacteria</taxon>
        <taxon>Katanobacteria</taxon>
    </lineage>
</organism>
<evidence type="ECO:0000313" key="2">
    <source>
        <dbReference type="Proteomes" id="UP000034163"/>
    </source>
</evidence>
<comment type="caution">
    <text evidence="1">The sequence shown here is derived from an EMBL/GenBank/DDBJ whole genome shotgun (WGS) entry which is preliminary data.</text>
</comment>
<dbReference type="AlphaFoldDB" id="A0A0G0WVB0"/>
<dbReference type="Proteomes" id="UP000034163">
    <property type="component" value="Unassembled WGS sequence"/>
</dbReference>
<proteinExistence type="predicted"/>
<name>A0A0G0WVB0_UNCKA</name>
<dbReference type="EMBL" id="LCBS01000015">
    <property type="protein sequence ID" value="KKS16650.1"/>
    <property type="molecule type" value="Genomic_DNA"/>
</dbReference>
<reference evidence="1 2" key="1">
    <citation type="journal article" date="2015" name="Nature">
        <title>rRNA introns, odd ribosomes, and small enigmatic genomes across a large radiation of phyla.</title>
        <authorList>
            <person name="Brown C.T."/>
            <person name="Hug L.A."/>
            <person name="Thomas B.C."/>
            <person name="Sharon I."/>
            <person name="Castelle C.J."/>
            <person name="Singh A."/>
            <person name="Wilkins M.J."/>
            <person name="Williams K.H."/>
            <person name="Banfield J.F."/>
        </authorList>
    </citation>
    <scope>NUCLEOTIDE SEQUENCE [LARGE SCALE GENOMIC DNA]</scope>
</reference>
<gene>
    <name evidence="1" type="ORF">UU72_C0015G0001</name>
</gene>
<accession>A0A0G0WVB0</accession>
<protein>
    <recommendedName>
        <fullName evidence="3">Baseplate protein J-like domain-containing protein</fullName>
    </recommendedName>
</protein>
<evidence type="ECO:0008006" key="3">
    <source>
        <dbReference type="Google" id="ProtNLM"/>
    </source>
</evidence>